<dbReference type="AlphaFoldDB" id="D6RKI6"/>
<proteinExistence type="predicted"/>
<protein>
    <submittedName>
        <fullName evidence="1">Uncharacterized protein</fullName>
    </submittedName>
</protein>
<keyword evidence="2" id="KW-1185">Reference proteome</keyword>
<evidence type="ECO:0000313" key="1">
    <source>
        <dbReference type="EMBL" id="EFI28437.1"/>
    </source>
</evidence>
<comment type="caution">
    <text evidence="1">The sequence shown here is derived from an EMBL/GenBank/DDBJ whole genome shotgun (WGS) entry which is preliminary data.</text>
</comment>
<organism evidence="1 2">
    <name type="scientific">Coprinopsis cinerea (strain Okayama-7 / 130 / ATCC MYA-4618 / FGSC 9003)</name>
    <name type="common">Inky cap fungus</name>
    <name type="synonym">Hormographiella aspergillata</name>
    <dbReference type="NCBI Taxonomy" id="240176"/>
    <lineage>
        <taxon>Eukaryota</taxon>
        <taxon>Fungi</taxon>
        <taxon>Dikarya</taxon>
        <taxon>Basidiomycota</taxon>
        <taxon>Agaricomycotina</taxon>
        <taxon>Agaricomycetes</taxon>
        <taxon>Agaricomycetidae</taxon>
        <taxon>Agaricales</taxon>
        <taxon>Agaricineae</taxon>
        <taxon>Psathyrellaceae</taxon>
        <taxon>Coprinopsis</taxon>
    </lineage>
</organism>
<dbReference type="GeneID" id="9379298"/>
<dbReference type="Proteomes" id="UP000001861">
    <property type="component" value="Unassembled WGS sequence"/>
</dbReference>
<dbReference type="EMBL" id="AACS02000002">
    <property type="protein sequence ID" value="EFI28437.1"/>
    <property type="molecule type" value="Genomic_DNA"/>
</dbReference>
<dbReference type="RefSeq" id="XP_002911931.1">
    <property type="nucleotide sequence ID" value="XM_002911885.1"/>
</dbReference>
<gene>
    <name evidence="1" type="ORF">CC1G_13970</name>
</gene>
<name>D6RKI6_COPC7</name>
<sequence length="56" mass="6105">MIQDENLKRAALEQNVDSVTKMLRCGPEGEVDADLSKEQTGLGEPGCSYRRALALP</sequence>
<dbReference type="InParanoid" id="D6RKI6"/>
<accession>D6RKI6</accession>
<dbReference type="KEGG" id="cci:CC1G_13970"/>
<reference evidence="1 2" key="1">
    <citation type="journal article" date="2010" name="Proc. Natl. Acad. Sci. U.S.A.">
        <title>Insights into evolution of multicellular fungi from the assembled chromosomes of the mushroom Coprinopsis cinerea (Coprinus cinereus).</title>
        <authorList>
            <person name="Stajich J.E."/>
            <person name="Wilke S.K."/>
            <person name="Ahren D."/>
            <person name="Au C.H."/>
            <person name="Birren B.W."/>
            <person name="Borodovsky M."/>
            <person name="Burns C."/>
            <person name="Canback B."/>
            <person name="Casselton L.A."/>
            <person name="Cheng C.K."/>
            <person name="Deng J."/>
            <person name="Dietrich F.S."/>
            <person name="Fargo D.C."/>
            <person name="Farman M.L."/>
            <person name="Gathman A.C."/>
            <person name="Goldberg J."/>
            <person name="Guigo R."/>
            <person name="Hoegger P.J."/>
            <person name="Hooker J.B."/>
            <person name="Huggins A."/>
            <person name="James T.Y."/>
            <person name="Kamada T."/>
            <person name="Kilaru S."/>
            <person name="Kodira C."/>
            <person name="Kues U."/>
            <person name="Kupfer D."/>
            <person name="Kwan H.S."/>
            <person name="Lomsadze A."/>
            <person name="Li W."/>
            <person name="Lilly W.W."/>
            <person name="Ma L.J."/>
            <person name="Mackey A.J."/>
            <person name="Manning G."/>
            <person name="Martin F."/>
            <person name="Muraguchi H."/>
            <person name="Natvig D.O."/>
            <person name="Palmerini H."/>
            <person name="Ramesh M.A."/>
            <person name="Rehmeyer C.J."/>
            <person name="Roe B.A."/>
            <person name="Shenoy N."/>
            <person name="Stanke M."/>
            <person name="Ter-Hovhannisyan V."/>
            <person name="Tunlid A."/>
            <person name="Velagapudi R."/>
            <person name="Vision T.J."/>
            <person name="Zeng Q."/>
            <person name="Zolan M.E."/>
            <person name="Pukkila P.J."/>
        </authorList>
    </citation>
    <scope>NUCLEOTIDE SEQUENCE [LARGE SCALE GENOMIC DNA]</scope>
    <source>
        <strain evidence="2">Okayama-7 / 130 / ATCC MYA-4618 / FGSC 9003</strain>
    </source>
</reference>
<dbReference type="VEuPathDB" id="FungiDB:CC1G_13970"/>
<evidence type="ECO:0000313" key="2">
    <source>
        <dbReference type="Proteomes" id="UP000001861"/>
    </source>
</evidence>
<dbReference type="HOGENOM" id="CLU_3014082_0_0_1"/>